<organism evidence="1 2">
    <name type="scientific">Helianthus annuus</name>
    <name type="common">Common sunflower</name>
    <dbReference type="NCBI Taxonomy" id="4232"/>
    <lineage>
        <taxon>Eukaryota</taxon>
        <taxon>Viridiplantae</taxon>
        <taxon>Streptophyta</taxon>
        <taxon>Embryophyta</taxon>
        <taxon>Tracheophyta</taxon>
        <taxon>Spermatophyta</taxon>
        <taxon>Magnoliopsida</taxon>
        <taxon>eudicotyledons</taxon>
        <taxon>Gunneridae</taxon>
        <taxon>Pentapetalae</taxon>
        <taxon>asterids</taxon>
        <taxon>campanulids</taxon>
        <taxon>Asterales</taxon>
        <taxon>Asteraceae</taxon>
        <taxon>Asteroideae</taxon>
        <taxon>Heliantheae alliance</taxon>
        <taxon>Heliantheae</taxon>
        <taxon>Helianthus</taxon>
    </lineage>
</organism>
<reference evidence="1" key="2">
    <citation type="submission" date="2020-06" db="EMBL/GenBank/DDBJ databases">
        <title>Helianthus annuus Genome sequencing and assembly Release 2.</title>
        <authorList>
            <person name="Gouzy J."/>
            <person name="Langlade N."/>
            <person name="Munos S."/>
        </authorList>
    </citation>
    <scope>NUCLEOTIDE SEQUENCE</scope>
    <source>
        <tissue evidence="1">Leaves</tissue>
    </source>
</reference>
<dbReference type="Gramene" id="mRNA:HanXRQr2_Chr13g0605191">
    <property type="protein sequence ID" value="mRNA:HanXRQr2_Chr13g0605191"/>
    <property type="gene ID" value="HanXRQr2_Chr13g0605191"/>
</dbReference>
<evidence type="ECO:0000313" key="1">
    <source>
        <dbReference type="EMBL" id="KAF5774832.1"/>
    </source>
</evidence>
<proteinExistence type="predicted"/>
<gene>
    <name evidence="1" type="ORF">HanXRQr2_Chr13g0605191</name>
</gene>
<sequence length="50" mass="5712">MFAQKLLIRCSGHCPGFNANVRPSAFMLSGPTRKQCISHIDYLRKNQYIV</sequence>
<keyword evidence="2" id="KW-1185">Reference proteome</keyword>
<dbReference type="Proteomes" id="UP000215914">
    <property type="component" value="Unassembled WGS sequence"/>
</dbReference>
<protein>
    <submittedName>
        <fullName evidence="1">Uncharacterized protein</fullName>
    </submittedName>
</protein>
<comment type="caution">
    <text evidence="1">The sequence shown here is derived from an EMBL/GenBank/DDBJ whole genome shotgun (WGS) entry which is preliminary data.</text>
</comment>
<dbReference type="EMBL" id="MNCJ02000328">
    <property type="protein sequence ID" value="KAF5774832.1"/>
    <property type="molecule type" value="Genomic_DNA"/>
</dbReference>
<accession>A0A9K3EJR4</accession>
<dbReference type="AlphaFoldDB" id="A0A9K3EJR4"/>
<evidence type="ECO:0000313" key="2">
    <source>
        <dbReference type="Proteomes" id="UP000215914"/>
    </source>
</evidence>
<reference evidence="1" key="1">
    <citation type="journal article" date="2017" name="Nature">
        <title>The sunflower genome provides insights into oil metabolism, flowering and Asterid evolution.</title>
        <authorList>
            <person name="Badouin H."/>
            <person name="Gouzy J."/>
            <person name="Grassa C.J."/>
            <person name="Murat F."/>
            <person name="Staton S.E."/>
            <person name="Cottret L."/>
            <person name="Lelandais-Briere C."/>
            <person name="Owens G.L."/>
            <person name="Carrere S."/>
            <person name="Mayjonade B."/>
            <person name="Legrand L."/>
            <person name="Gill N."/>
            <person name="Kane N.C."/>
            <person name="Bowers J.E."/>
            <person name="Hubner S."/>
            <person name="Bellec A."/>
            <person name="Berard A."/>
            <person name="Berges H."/>
            <person name="Blanchet N."/>
            <person name="Boniface M.C."/>
            <person name="Brunel D."/>
            <person name="Catrice O."/>
            <person name="Chaidir N."/>
            <person name="Claudel C."/>
            <person name="Donnadieu C."/>
            <person name="Faraut T."/>
            <person name="Fievet G."/>
            <person name="Helmstetter N."/>
            <person name="King M."/>
            <person name="Knapp S.J."/>
            <person name="Lai Z."/>
            <person name="Le Paslier M.C."/>
            <person name="Lippi Y."/>
            <person name="Lorenzon L."/>
            <person name="Mandel J.R."/>
            <person name="Marage G."/>
            <person name="Marchand G."/>
            <person name="Marquand E."/>
            <person name="Bret-Mestries E."/>
            <person name="Morien E."/>
            <person name="Nambeesan S."/>
            <person name="Nguyen T."/>
            <person name="Pegot-Espagnet P."/>
            <person name="Pouilly N."/>
            <person name="Raftis F."/>
            <person name="Sallet E."/>
            <person name="Schiex T."/>
            <person name="Thomas J."/>
            <person name="Vandecasteele C."/>
            <person name="Vares D."/>
            <person name="Vear F."/>
            <person name="Vautrin S."/>
            <person name="Crespi M."/>
            <person name="Mangin B."/>
            <person name="Burke J.M."/>
            <person name="Salse J."/>
            <person name="Munos S."/>
            <person name="Vincourt P."/>
            <person name="Rieseberg L.H."/>
            <person name="Langlade N.B."/>
        </authorList>
    </citation>
    <scope>NUCLEOTIDE SEQUENCE</scope>
    <source>
        <tissue evidence="1">Leaves</tissue>
    </source>
</reference>
<name>A0A9K3EJR4_HELAN</name>